<feature type="chain" id="PRO_5045068181" evidence="3">
    <location>
        <begin position="22"/>
        <end position="380"/>
    </location>
</feature>
<dbReference type="RefSeq" id="WP_067083553.1">
    <property type="nucleotide sequence ID" value="NZ_LRFG02000002.1"/>
</dbReference>
<reference evidence="5" key="1">
    <citation type="submission" date="2017-08" db="EMBL/GenBank/DDBJ databases">
        <title>Microbulbifer marisrubri sp. nov., a halophilic alphaproteobacterium isolated from marine sediment of the Yellow Sea, China.</title>
        <authorList>
            <person name="Zhang G."/>
            <person name="Xiong Q."/>
        </authorList>
    </citation>
    <scope>NUCLEOTIDE SEQUENCE [LARGE SCALE GENOMIC DNA]</scope>
    <source>
        <strain evidence="5">WRN-8</strain>
    </source>
</reference>
<dbReference type="Gene3D" id="1.20.5.340">
    <property type="match status" value="1"/>
</dbReference>
<dbReference type="PANTHER" id="PTHR21666:SF270">
    <property type="entry name" value="MUREIN HYDROLASE ACTIVATOR ENVC"/>
    <property type="match status" value="1"/>
</dbReference>
<feature type="region of interest" description="Disordered" evidence="2">
    <location>
        <begin position="249"/>
        <end position="268"/>
    </location>
</feature>
<evidence type="ECO:0000313" key="5">
    <source>
        <dbReference type="EMBL" id="PCO05963.1"/>
    </source>
</evidence>
<dbReference type="Pfam" id="PF01551">
    <property type="entry name" value="Peptidase_M23"/>
    <property type="match status" value="1"/>
</dbReference>
<evidence type="ECO:0000256" key="3">
    <source>
        <dbReference type="SAM" id="SignalP"/>
    </source>
</evidence>
<dbReference type="EMBL" id="LRFG02000002">
    <property type="protein sequence ID" value="PCO05963.1"/>
    <property type="molecule type" value="Genomic_DNA"/>
</dbReference>
<dbReference type="CDD" id="cd12797">
    <property type="entry name" value="M23_peptidase"/>
    <property type="match status" value="1"/>
</dbReference>
<feature type="coiled-coil region" evidence="1">
    <location>
        <begin position="26"/>
        <end position="112"/>
    </location>
</feature>
<dbReference type="InterPro" id="IPR050570">
    <property type="entry name" value="Cell_wall_metabolism_enzyme"/>
</dbReference>
<feature type="coiled-coil region" evidence="1">
    <location>
        <begin position="173"/>
        <end position="225"/>
    </location>
</feature>
<evidence type="ECO:0000259" key="4">
    <source>
        <dbReference type="Pfam" id="PF01551"/>
    </source>
</evidence>
<keyword evidence="3" id="KW-0732">Signal</keyword>
<dbReference type="InterPro" id="IPR016047">
    <property type="entry name" value="M23ase_b-sheet_dom"/>
</dbReference>
<name>A0ABX4I1Q6_9GAMM</name>
<accession>A0ABX4I1Q6</accession>
<gene>
    <name evidence="5" type="ORF">AWR36_008175</name>
</gene>
<feature type="signal peptide" evidence="3">
    <location>
        <begin position="1"/>
        <end position="21"/>
    </location>
</feature>
<dbReference type="SUPFAM" id="SSF51261">
    <property type="entry name" value="Duplicated hybrid motif"/>
    <property type="match status" value="1"/>
</dbReference>
<keyword evidence="1" id="KW-0175">Coiled coil</keyword>
<protein>
    <submittedName>
        <fullName evidence="5">ATPase</fullName>
    </submittedName>
</protein>
<dbReference type="InterPro" id="IPR011055">
    <property type="entry name" value="Dup_hybrid_motif"/>
</dbReference>
<proteinExistence type="predicted"/>
<evidence type="ECO:0000256" key="2">
    <source>
        <dbReference type="SAM" id="MobiDB-lite"/>
    </source>
</evidence>
<evidence type="ECO:0000256" key="1">
    <source>
        <dbReference type="SAM" id="Coils"/>
    </source>
</evidence>
<sequence>MRTVTATLLSLLLLLAWPALAQESTDAEQQARLKEIKERIATLQEELNEVRSERDQLLKDLEENEKDISELHQRIDRIKNDMRSRTDKLKELKEEQQQLEESRRSMQRRVEQEVAAAYRLGKQEQIKLLLNQQDPQTIARQLRYHEYFLQERTRVIDDYLSTLSSLQTVSSSIQHERDTLDAERQRLQSRERELVSAQRARQKTLDRLAARLADKSGELKQLNGDRTRLQRLVDEVGRAIAALVSPQDQQPFARQRGRMSWPAKGRRANAFGQRRANGITWKGVSIRASAGEPVRAIHRGRVVFSDYLRGQGMLMILDHGDGYMSLYAHNQSLTRSIGEWVERGDMIARTGNSGGIEHTGVYFEIRHRGKPQDPTIWCRG</sequence>
<comment type="caution">
    <text evidence="5">The sequence shown here is derived from an EMBL/GenBank/DDBJ whole genome shotgun (WGS) entry which is preliminary data.</text>
</comment>
<dbReference type="Gene3D" id="2.70.70.10">
    <property type="entry name" value="Glucose Permease (Domain IIA)"/>
    <property type="match status" value="1"/>
</dbReference>
<dbReference type="Proteomes" id="UP000218427">
    <property type="component" value="Unassembled WGS sequence"/>
</dbReference>
<organism evidence="5 6">
    <name type="scientific">Microbulbifer flavimaris</name>
    <dbReference type="NCBI Taxonomy" id="1781068"/>
    <lineage>
        <taxon>Bacteria</taxon>
        <taxon>Pseudomonadati</taxon>
        <taxon>Pseudomonadota</taxon>
        <taxon>Gammaproteobacteria</taxon>
        <taxon>Cellvibrionales</taxon>
        <taxon>Microbulbiferaceae</taxon>
        <taxon>Microbulbifer</taxon>
    </lineage>
</organism>
<feature type="domain" description="M23ase beta-sheet core" evidence="4">
    <location>
        <begin position="281"/>
        <end position="374"/>
    </location>
</feature>
<evidence type="ECO:0000313" key="6">
    <source>
        <dbReference type="Proteomes" id="UP000218427"/>
    </source>
</evidence>
<keyword evidence="6" id="KW-1185">Reference proteome</keyword>
<dbReference type="PANTHER" id="PTHR21666">
    <property type="entry name" value="PEPTIDASE-RELATED"/>
    <property type="match status" value="1"/>
</dbReference>